<dbReference type="SUPFAM" id="SSF46689">
    <property type="entry name" value="Homeodomain-like"/>
    <property type="match status" value="1"/>
</dbReference>
<dbReference type="InterPro" id="IPR009057">
    <property type="entry name" value="Homeodomain-like_sf"/>
</dbReference>
<protein>
    <submittedName>
        <fullName evidence="5">Helix-turn-helix domain-containing protein</fullName>
    </submittedName>
</protein>
<dbReference type="Pfam" id="PF17853">
    <property type="entry name" value="GGDEF_2"/>
    <property type="match status" value="1"/>
</dbReference>
<dbReference type="InterPro" id="IPR051448">
    <property type="entry name" value="CdaR-like_regulators"/>
</dbReference>
<evidence type="ECO:0000313" key="5">
    <source>
        <dbReference type="EMBL" id="MBC8529061.1"/>
    </source>
</evidence>
<keyword evidence="2" id="KW-0175">Coiled coil</keyword>
<evidence type="ECO:0000256" key="2">
    <source>
        <dbReference type="SAM" id="Coils"/>
    </source>
</evidence>
<dbReference type="PANTHER" id="PTHR33744">
    <property type="entry name" value="CARBOHYDRATE DIACID REGULATOR"/>
    <property type="match status" value="1"/>
</dbReference>
<reference evidence="5" key="1">
    <citation type="submission" date="2020-08" db="EMBL/GenBank/DDBJ databases">
        <title>Genome public.</title>
        <authorList>
            <person name="Liu C."/>
            <person name="Sun Q."/>
        </authorList>
    </citation>
    <scope>NUCLEOTIDE SEQUENCE</scope>
    <source>
        <strain evidence="5">NSJ-44</strain>
    </source>
</reference>
<dbReference type="Proteomes" id="UP000654279">
    <property type="component" value="Unassembled WGS sequence"/>
</dbReference>
<sequence length="349" mass="38509">MKKVLQRCAQALGTQIAYYQADGKLLAVSAADMAAPERITLAEDVPLGEWVPYGGGGLLALGPAQGRGGYLWLEDAGRLNRANAALLAALIPLARTGGGNERPDTEGLYRDIFFGRLQSVEVMELCKALHIVPQAERCVALCRVADQTLASAKRILSSIFPKGKQDQLLELDAQTLALVHTFRQDSKEELIEALLATADTLQAELDIRPVLSLSGNCGQIAELEQALRQARQAMEVGTRIDPGQAVHVYERLALELYLYQVPQAVSLDFLQRVAPQGGGKGLDEEMRQTIQKFFQNNLNVSETARQMYLHRNTLVYRLDKLQKLTGLDLRRFDDAVTFKIMMTLGSFLN</sequence>
<feature type="coiled-coil region" evidence="2">
    <location>
        <begin position="184"/>
        <end position="240"/>
    </location>
</feature>
<dbReference type="InterPro" id="IPR041522">
    <property type="entry name" value="CdaR_GGDEF"/>
</dbReference>
<dbReference type="InterPro" id="IPR042070">
    <property type="entry name" value="PucR_C-HTH_sf"/>
</dbReference>
<organism evidence="5 6">
    <name type="scientific">Luoshenia tenuis</name>
    <dbReference type="NCBI Taxonomy" id="2763654"/>
    <lineage>
        <taxon>Bacteria</taxon>
        <taxon>Bacillati</taxon>
        <taxon>Bacillota</taxon>
        <taxon>Clostridia</taxon>
        <taxon>Christensenellales</taxon>
        <taxon>Christensenellaceae</taxon>
        <taxon>Luoshenia</taxon>
    </lineage>
</organism>
<evidence type="ECO:0000313" key="6">
    <source>
        <dbReference type="Proteomes" id="UP000654279"/>
    </source>
</evidence>
<feature type="domain" description="PucR C-terminal helix-turn-helix" evidence="3">
    <location>
        <begin position="287"/>
        <end position="341"/>
    </location>
</feature>
<dbReference type="EMBL" id="JACRSO010000002">
    <property type="protein sequence ID" value="MBC8529061.1"/>
    <property type="molecule type" value="Genomic_DNA"/>
</dbReference>
<feature type="domain" description="CdaR GGDEF-like" evidence="4">
    <location>
        <begin position="118"/>
        <end position="236"/>
    </location>
</feature>
<evidence type="ECO:0000256" key="1">
    <source>
        <dbReference type="ARBA" id="ARBA00006754"/>
    </source>
</evidence>
<dbReference type="PANTHER" id="PTHR33744:SF15">
    <property type="entry name" value="CARBOHYDRATE DIACID REGULATOR"/>
    <property type="match status" value="1"/>
</dbReference>
<proteinExistence type="inferred from homology"/>
<dbReference type="Pfam" id="PF13556">
    <property type="entry name" value="HTH_30"/>
    <property type="match status" value="1"/>
</dbReference>
<evidence type="ECO:0000259" key="3">
    <source>
        <dbReference type="Pfam" id="PF13556"/>
    </source>
</evidence>
<dbReference type="RefSeq" id="WP_249284955.1">
    <property type="nucleotide sequence ID" value="NZ_JACRSO010000002.1"/>
</dbReference>
<dbReference type="InterPro" id="IPR025736">
    <property type="entry name" value="PucR_C-HTH_dom"/>
</dbReference>
<dbReference type="Gene3D" id="1.10.10.2840">
    <property type="entry name" value="PucR C-terminal helix-turn-helix domain"/>
    <property type="match status" value="1"/>
</dbReference>
<comment type="similarity">
    <text evidence="1">Belongs to the CdaR family.</text>
</comment>
<keyword evidence="6" id="KW-1185">Reference proteome</keyword>
<gene>
    <name evidence="5" type="ORF">H8699_06440</name>
</gene>
<accession>A0A926D0N2</accession>
<name>A0A926D0N2_9FIRM</name>
<comment type="caution">
    <text evidence="5">The sequence shown here is derived from an EMBL/GenBank/DDBJ whole genome shotgun (WGS) entry which is preliminary data.</text>
</comment>
<dbReference type="AlphaFoldDB" id="A0A926D0N2"/>
<evidence type="ECO:0000259" key="4">
    <source>
        <dbReference type="Pfam" id="PF17853"/>
    </source>
</evidence>